<evidence type="ECO:0000256" key="3">
    <source>
        <dbReference type="ARBA" id="ARBA00023015"/>
    </source>
</evidence>
<dbReference type="FunFam" id="1.10.10.10:FF:000245">
    <property type="entry name" value="forkhead box protein M1 isoform X2"/>
    <property type="match status" value="1"/>
</dbReference>
<keyword evidence="4 12" id="KW-0238">DNA-binding</keyword>
<accession>A0A401T0T2</accession>
<dbReference type="InterPro" id="IPR042839">
    <property type="entry name" value="FOXM1"/>
</dbReference>
<dbReference type="InterPro" id="IPR018122">
    <property type="entry name" value="TF_fork_head_CS_1"/>
</dbReference>
<keyword evidence="8 12" id="KW-0539">Nucleus</keyword>
<reference evidence="15 16" key="1">
    <citation type="journal article" date="2018" name="Nat. Ecol. Evol.">
        <title>Shark genomes provide insights into elasmobranch evolution and the origin of vertebrates.</title>
        <authorList>
            <person name="Hara Y"/>
            <person name="Yamaguchi K"/>
            <person name="Onimaru K"/>
            <person name="Kadota M"/>
            <person name="Koyanagi M"/>
            <person name="Keeley SD"/>
            <person name="Tatsumi K"/>
            <person name="Tanaka K"/>
            <person name="Motone F"/>
            <person name="Kageyama Y"/>
            <person name="Nozu R"/>
            <person name="Adachi N"/>
            <person name="Nishimura O"/>
            <person name="Nakagawa R"/>
            <person name="Tanegashima C"/>
            <person name="Kiyatake I"/>
            <person name="Matsumoto R"/>
            <person name="Murakumo K"/>
            <person name="Nishida K"/>
            <person name="Terakita A"/>
            <person name="Kuratani S"/>
            <person name="Sato K"/>
            <person name="Hyodo S Kuraku.S."/>
        </authorList>
    </citation>
    <scope>NUCLEOTIDE SEQUENCE [LARGE SCALE GENOMIC DNA]</scope>
</reference>
<evidence type="ECO:0000256" key="9">
    <source>
        <dbReference type="ARBA" id="ARBA00023306"/>
    </source>
</evidence>
<evidence type="ECO:0000256" key="10">
    <source>
        <dbReference type="ARBA" id="ARBA00053415"/>
    </source>
</evidence>
<feature type="region of interest" description="Disordered" evidence="13">
    <location>
        <begin position="139"/>
        <end position="161"/>
    </location>
</feature>
<feature type="region of interest" description="Disordered" evidence="13">
    <location>
        <begin position="255"/>
        <end position="275"/>
    </location>
</feature>
<evidence type="ECO:0000256" key="13">
    <source>
        <dbReference type="SAM" id="MobiDB-lite"/>
    </source>
</evidence>
<feature type="compositionally biased region" description="Basic and acidic residues" evidence="13">
    <location>
        <begin position="37"/>
        <end position="54"/>
    </location>
</feature>
<dbReference type="OrthoDB" id="5954824at2759"/>
<evidence type="ECO:0000313" key="16">
    <source>
        <dbReference type="Proteomes" id="UP000287033"/>
    </source>
</evidence>
<dbReference type="EMBL" id="BEZZ01000800">
    <property type="protein sequence ID" value="GCC36240.1"/>
    <property type="molecule type" value="Genomic_DNA"/>
</dbReference>
<dbReference type="InterPro" id="IPR030456">
    <property type="entry name" value="TF_fork_head_CS_2"/>
</dbReference>
<name>A0A401T0T2_CHIPU</name>
<evidence type="ECO:0000313" key="15">
    <source>
        <dbReference type="EMBL" id="GCC36240.1"/>
    </source>
</evidence>
<dbReference type="InterPro" id="IPR036390">
    <property type="entry name" value="WH_DNA-bd_sf"/>
</dbReference>
<comment type="function">
    <text evidence="10">Transcription factor regulating the expression of cell cycle genes essential for DNA replication and mitosis. Plays a role in the control of cell proliferation. Also plays a role in DNA break repair, participating in the DNA damage checkpoint response. Promotes transcription of PHB2.</text>
</comment>
<keyword evidence="16" id="KW-1185">Reference proteome</keyword>
<feature type="compositionally biased region" description="Low complexity" evidence="13">
    <location>
        <begin position="139"/>
        <end position="150"/>
    </location>
</feature>
<evidence type="ECO:0000256" key="7">
    <source>
        <dbReference type="ARBA" id="ARBA00023204"/>
    </source>
</evidence>
<dbReference type="PROSITE" id="PS00658">
    <property type="entry name" value="FORK_HEAD_2"/>
    <property type="match status" value="1"/>
</dbReference>
<keyword evidence="5" id="KW-0010">Activator</keyword>
<comment type="subcellular location">
    <subcellularLocation>
        <location evidence="1 12">Nucleus</location>
    </subcellularLocation>
</comment>
<feature type="compositionally biased region" description="Low complexity" evidence="13">
    <location>
        <begin position="598"/>
        <end position="611"/>
    </location>
</feature>
<dbReference type="GO" id="GO:0006281">
    <property type="term" value="P:DNA repair"/>
    <property type="evidence" value="ECO:0007669"/>
    <property type="project" value="UniProtKB-KW"/>
</dbReference>
<feature type="DNA-binding region" description="Fork-head" evidence="12">
    <location>
        <begin position="278"/>
        <end position="356"/>
    </location>
</feature>
<evidence type="ECO:0000256" key="5">
    <source>
        <dbReference type="ARBA" id="ARBA00023159"/>
    </source>
</evidence>
<comment type="caution">
    <text evidence="15">The sequence shown here is derived from an EMBL/GenBank/DDBJ whole genome shotgun (WGS) entry which is preliminary data.</text>
</comment>
<dbReference type="Gene3D" id="1.10.10.10">
    <property type="entry name" value="Winged helix-like DNA-binding domain superfamily/Winged helix DNA-binding domain"/>
    <property type="match status" value="1"/>
</dbReference>
<sequence length="758" mass="84199">MWCITEEAPVTIMKASPRRPLILKRRKRPLTFNNPVDIKENPPEDKNDGSKYKPEPTSFDTDSTCSTKDDLRHSQKHTAIETQKFPERIRIVNHPSLPNTQVVLIPKDADLQSIIAALTAKGKESGSNGPKKFILLSGNATSSSRQSQSLESDDPCAPLLGKGKKSMELQEEPSLTVANSSGKLAIPDFISNISIKKEDDFSVQEPQTPVPSSLYDQEAGTVTKVPEHLLLDDSLTNIQWLGKMSTDSLGACSVKDEAEKENQEPPPESATLESVHERPPYSYMAMIQFAINSTQSKRMTLKEIYTWIEDHFPYFKHVAKPGWKNSIRHNLSLHDMFIRQTSHNGKISHWTIRAEANRFLTLDQVVKSSDYSPTDQTHWIQAVPVLVCQQQQKRTGTTELPKSNVAASTEVNLRKMKPLLPRTDSYLVPIQLPVSSSLILQPSSHITLPTIQGHHSSTSSSSELARKRKRVRIAPKVSNESLSCNHPATSIKNTEKLMLIPPIPPVTDSHENSAAAKPYEVSKESSSRRKQRHVLQPVEEPVLLFPEASESMAESGLDLGFVSGFNESRTLDQCSDFASTTIDYNFKTPIKEKPHDLPSSSTPSKGTSESSPVNVANSWKIALTPLKKDDNLFEFSPVRTPCGSFLTPLRNNTGYLSFSSTPFKDFALFESPRELLNSPVKDLVSDTGFSPLSEGNSGRCSRELQINANTKALTEGLVLDTLNDSLSKILLDISFTGLEDEDYELGNMSWSTLIPELR</sequence>
<evidence type="ECO:0000256" key="1">
    <source>
        <dbReference type="ARBA" id="ARBA00004123"/>
    </source>
</evidence>
<keyword evidence="7" id="KW-0234">DNA repair</keyword>
<dbReference type="GO" id="GO:0006357">
    <property type="term" value="P:regulation of transcription by RNA polymerase II"/>
    <property type="evidence" value="ECO:0007669"/>
    <property type="project" value="TreeGrafter"/>
</dbReference>
<dbReference type="PROSITE" id="PS00657">
    <property type="entry name" value="FORK_HEAD_1"/>
    <property type="match status" value="1"/>
</dbReference>
<gene>
    <name evidence="15" type="ORF">chiPu_0014730</name>
</gene>
<evidence type="ECO:0000256" key="8">
    <source>
        <dbReference type="ARBA" id="ARBA00023242"/>
    </source>
</evidence>
<dbReference type="GO" id="GO:0000977">
    <property type="term" value="F:RNA polymerase II transcription regulatory region sequence-specific DNA binding"/>
    <property type="evidence" value="ECO:0007669"/>
    <property type="project" value="TreeGrafter"/>
</dbReference>
<dbReference type="SMART" id="SM00339">
    <property type="entry name" value="FH"/>
    <property type="match status" value="1"/>
</dbReference>
<dbReference type="GO" id="GO:0000086">
    <property type="term" value="P:G2/M transition of mitotic cell cycle"/>
    <property type="evidence" value="ECO:0007669"/>
    <property type="project" value="InterPro"/>
</dbReference>
<feature type="domain" description="Fork-head" evidence="14">
    <location>
        <begin position="278"/>
        <end position="356"/>
    </location>
</feature>
<protein>
    <recommendedName>
        <fullName evidence="11">Forkhead box protein M1</fullName>
    </recommendedName>
</protein>
<evidence type="ECO:0000256" key="6">
    <source>
        <dbReference type="ARBA" id="ARBA00023163"/>
    </source>
</evidence>
<dbReference type="InterPro" id="IPR001766">
    <property type="entry name" value="Fork_head_dom"/>
</dbReference>
<evidence type="ECO:0000256" key="11">
    <source>
        <dbReference type="ARBA" id="ARBA00072725"/>
    </source>
</evidence>
<dbReference type="InterPro" id="IPR036388">
    <property type="entry name" value="WH-like_DNA-bd_sf"/>
</dbReference>
<feature type="region of interest" description="Disordered" evidence="13">
    <location>
        <begin position="504"/>
        <end position="534"/>
    </location>
</feature>
<dbReference type="AlphaFoldDB" id="A0A401T0T2"/>
<keyword evidence="3" id="KW-0805">Transcription regulation</keyword>
<dbReference type="STRING" id="137246.A0A401T0T2"/>
<dbReference type="PANTHER" id="PTHR46878:SF1">
    <property type="entry name" value="FORKHEAD BOX PROTEIN M1"/>
    <property type="match status" value="1"/>
</dbReference>
<keyword evidence="6" id="KW-0804">Transcription</keyword>
<dbReference type="Proteomes" id="UP000287033">
    <property type="component" value="Unassembled WGS sequence"/>
</dbReference>
<proteinExistence type="predicted"/>
<dbReference type="Pfam" id="PF00250">
    <property type="entry name" value="Forkhead"/>
    <property type="match status" value="1"/>
</dbReference>
<dbReference type="GO" id="GO:0042127">
    <property type="term" value="P:regulation of cell population proliferation"/>
    <property type="evidence" value="ECO:0007669"/>
    <property type="project" value="TreeGrafter"/>
</dbReference>
<evidence type="ECO:0000259" key="14">
    <source>
        <dbReference type="PROSITE" id="PS50039"/>
    </source>
</evidence>
<dbReference type="PRINTS" id="PR00053">
    <property type="entry name" value="FORKHEAD"/>
</dbReference>
<feature type="region of interest" description="Disordered" evidence="13">
    <location>
        <begin position="23"/>
        <end position="72"/>
    </location>
</feature>
<feature type="region of interest" description="Disordered" evidence="13">
    <location>
        <begin position="589"/>
        <end position="611"/>
    </location>
</feature>
<dbReference type="PROSITE" id="PS50039">
    <property type="entry name" value="FORK_HEAD_3"/>
    <property type="match status" value="1"/>
</dbReference>
<organism evidence="15 16">
    <name type="scientific">Chiloscyllium punctatum</name>
    <name type="common">Brownbanded bambooshark</name>
    <name type="synonym">Hemiscyllium punctatum</name>
    <dbReference type="NCBI Taxonomy" id="137246"/>
    <lineage>
        <taxon>Eukaryota</taxon>
        <taxon>Metazoa</taxon>
        <taxon>Chordata</taxon>
        <taxon>Craniata</taxon>
        <taxon>Vertebrata</taxon>
        <taxon>Chondrichthyes</taxon>
        <taxon>Elasmobranchii</taxon>
        <taxon>Galeomorphii</taxon>
        <taxon>Galeoidea</taxon>
        <taxon>Orectolobiformes</taxon>
        <taxon>Hemiscylliidae</taxon>
        <taxon>Chiloscyllium</taxon>
    </lineage>
</organism>
<dbReference type="OMA" id="APKQEHR"/>
<dbReference type="CDD" id="cd20029">
    <property type="entry name" value="FH_FOXM"/>
    <property type="match status" value="1"/>
</dbReference>
<evidence type="ECO:0000256" key="2">
    <source>
        <dbReference type="ARBA" id="ARBA00022763"/>
    </source>
</evidence>
<dbReference type="InterPro" id="IPR047516">
    <property type="entry name" value="FH_FOXM1"/>
</dbReference>
<dbReference type="GO" id="GO:0005634">
    <property type="term" value="C:nucleus"/>
    <property type="evidence" value="ECO:0007669"/>
    <property type="project" value="UniProtKB-SubCell"/>
</dbReference>
<keyword evidence="2" id="KW-0227">DNA damage</keyword>
<keyword evidence="9" id="KW-0131">Cell cycle</keyword>
<evidence type="ECO:0000256" key="12">
    <source>
        <dbReference type="PROSITE-ProRule" id="PRU00089"/>
    </source>
</evidence>
<dbReference type="PANTHER" id="PTHR46878">
    <property type="entry name" value="FORKHEAD BOX PROTEIN M1"/>
    <property type="match status" value="1"/>
</dbReference>
<evidence type="ECO:0000256" key="4">
    <source>
        <dbReference type="ARBA" id="ARBA00023125"/>
    </source>
</evidence>
<dbReference type="GO" id="GO:0003700">
    <property type="term" value="F:DNA-binding transcription factor activity"/>
    <property type="evidence" value="ECO:0007669"/>
    <property type="project" value="InterPro"/>
</dbReference>
<dbReference type="SUPFAM" id="SSF46785">
    <property type="entry name" value="Winged helix' DNA-binding domain"/>
    <property type="match status" value="1"/>
</dbReference>